<evidence type="ECO:0000259" key="3">
    <source>
        <dbReference type="SMART" id="SM00460"/>
    </source>
</evidence>
<feature type="transmembrane region" description="Helical" evidence="2">
    <location>
        <begin position="9"/>
        <end position="28"/>
    </location>
</feature>
<dbReference type="Proteomes" id="UP000005435">
    <property type="component" value="Chromosome"/>
</dbReference>
<dbReference type="InterPro" id="IPR038765">
    <property type="entry name" value="Papain-like_cys_pep_sf"/>
</dbReference>
<feature type="compositionally biased region" description="Low complexity" evidence="1">
    <location>
        <begin position="701"/>
        <end position="722"/>
    </location>
</feature>
<dbReference type="RefSeq" id="WP_014254709.1">
    <property type="nucleotide sequence ID" value="NC_016627.1"/>
</dbReference>
<reference evidence="5" key="1">
    <citation type="submission" date="2011-12" db="EMBL/GenBank/DDBJ databases">
        <title>Complete sequence of Clostridium clariflavum DSM 19732.</title>
        <authorList>
            <consortium name="US DOE Joint Genome Institute"/>
            <person name="Lucas S."/>
            <person name="Han J."/>
            <person name="Lapidus A."/>
            <person name="Cheng J.-F."/>
            <person name="Goodwin L."/>
            <person name="Pitluck S."/>
            <person name="Peters L."/>
            <person name="Teshima H."/>
            <person name="Detter J.C."/>
            <person name="Han C."/>
            <person name="Tapia R."/>
            <person name="Land M."/>
            <person name="Hauser L."/>
            <person name="Kyrpides N."/>
            <person name="Ivanova N."/>
            <person name="Pagani I."/>
            <person name="Kitzmiller T."/>
            <person name="Lynd L."/>
            <person name="Izquierdo J."/>
            <person name="Woyke T."/>
        </authorList>
    </citation>
    <scope>NUCLEOTIDE SEQUENCE [LARGE SCALE GENOMIC DNA]</scope>
    <source>
        <strain evidence="5">DSM 19732 / NBRC 101661 / EBR45</strain>
    </source>
</reference>
<keyword evidence="4" id="KW-0645">Protease</keyword>
<name>G8M1C0_ACECE</name>
<organism evidence="4 5">
    <name type="scientific">Acetivibrio clariflavus (strain DSM 19732 / NBRC 101661 / EBR45)</name>
    <name type="common">Clostridium clariflavum</name>
    <dbReference type="NCBI Taxonomy" id="720554"/>
    <lineage>
        <taxon>Bacteria</taxon>
        <taxon>Bacillati</taxon>
        <taxon>Bacillota</taxon>
        <taxon>Clostridia</taxon>
        <taxon>Eubacteriales</taxon>
        <taxon>Oscillospiraceae</taxon>
        <taxon>Acetivibrio</taxon>
    </lineage>
</organism>
<dbReference type="PANTHER" id="PTHR42736">
    <property type="entry name" value="PROTEIN-GLUTAMINE GAMMA-GLUTAMYLTRANSFERASE"/>
    <property type="match status" value="1"/>
</dbReference>
<keyword evidence="2" id="KW-0812">Transmembrane</keyword>
<sequence precursor="true">MPLKKLIEYIVKFILMIALSFSFAFPFTTTLGFKYTPLEVLGFVFLFLLAFSILLVNGIMTKISVISFIFGGLVFVVYSIFKKTFYRLIEPFIWLFYFVQGKENPNEYFAIIFTLLFAFAFSLIVYLFTVKKFNFYLLLLTGLSIFCVQWMLDYFVEDRAYISFYAFIVSILIYYLLHVYNRKWAQDSNDFVNPSAFIVFIAPIALLVLLLTVFIPVNSRPIEWKWLDDKIYYVMNFGSRAVKTQNIGYFDLSSTGFGNDSNKLGSNVIPDKTLVLKVKSPKTLYLKGRSSDQYTGYSWVNTNISYYELGNKNNKLNIDTFEYENGLFLLSDYYRKTLDYFEAPDVLKNLSKYTVEIQYENIYTYSLFAPLKTSNLHFPDSDENDIFVNAEGVLVARKLLGKGFSYAFNTYDINYGDKNFENLLRVSHKYLYGYYWEESINFLQNYLYEVFYSKYNWYEEQISINYNYLYERLLDSPNAEVMKERLTKYLINKINASKLSDEDKNNALNDVLLLISNIDSQHIYGNNQNLFEWILSLSSLMYHSNAIYSQYLDIPDTVPQRVKDLAYSITMNENNDYDKVKAIEEYLSKNYKYNLSPGDVPDGVDFVDYFLFERKEGYCTYFASAMAILTRCIGIPSRYVEGYLLPSATGKDKLYEVTNERAHAWVEVYFEGIGWIQFEPTANFSYNLYQAPISSTPQLQTPTPGSNSPTPSSNFTPRNTNNVQEQTETVKKQKPLNKKLVTAISIVVSIILLAALVVFLNILKRKKRITNISKLSPREAVLELYKYYLNLLYLQDADIKVGETPLDHAERLDSTGKFYPYKITEVTEIFVKARYSRDEVTIDDFNKVLEFYHPLLKSTKENIGGLKYILYMYVLFKF</sequence>
<dbReference type="eggNOG" id="COG1305">
    <property type="taxonomic scope" value="Bacteria"/>
</dbReference>
<dbReference type="InterPro" id="IPR002931">
    <property type="entry name" value="Transglutaminase-like"/>
</dbReference>
<keyword evidence="4" id="KW-0378">Hydrolase</keyword>
<feature type="transmembrane region" description="Helical" evidence="2">
    <location>
        <begin position="63"/>
        <end position="81"/>
    </location>
</feature>
<dbReference type="Pfam" id="PF01841">
    <property type="entry name" value="Transglut_core"/>
    <property type="match status" value="1"/>
</dbReference>
<keyword evidence="2" id="KW-1133">Transmembrane helix</keyword>
<feature type="domain" description="Transglutaminase-like" evidence="3">
    <location>
        <begin position="611"/>
        <end position="682"/>
    </location>
</feature>
<dbReference type="InterPro" id="IPR052901">
    <property type="entry name" value="Bact_TGase-like"/>
</dbReference>
<reference evidence="4 5" key="2">
    <citation type="journal article" date="2012" name="Stand. Genomic Sci.">
        <title>Complete Genome Sequence of Clostridium clariflavum DSM 19732.</title>
        <authorList>
            <person name="Izquierdo J.A."/>
            <person name="Goodwin L."/>
            <person name="Davenport K.W."/>
            <person name="Teshima H."/>
            <person name="Bruce D."/>
            <person name="Detter C."/>
            <person name="Tapia R."/>
            <person name="Han S."/>
            <person name="Land M."/>
            <person name="Hauser L."/>
            <person name="Jeffries C.D."/>
            <person name="Han J."/>
            <person name="Pitluck S."/>
            <person name="Nolan M."/>
            <person name="Chen A."/>
            <person name="Huntemann M."/>
            <person name="Mavromatis K."/>
            <person name="Mikhailova N."/>
            <person name="Liolios K."/>
            <person name="Woyke T."/>
            <person name="Lynd L.R."/>
        </authorList>
    </citation>
    <scope>NUCLEOTIDE SEQUENCE [LARGE SCALE GENOMIC DNA]</scope>
    <source>
        <strain evidence="5">DSM 19732 / NBRC 101661 / EBR45</strain>
    </source>
</reference>
<dbReference type="AlphaFoldDB" id="G8M1C0"/>
<feature type="transmembrane region" description="Helical" evidence="2">
    <location>
        <begin position="740"/>
        <end position="763"/>
    </location>
</feature>
<dbReference type="KEGG" id="ccl:Clocl_1446"/>
<keyword evidence="5" id="KW-1185">Reference proteome</keyword>
<evidence type="ECO:0000256" key="1">
    <source>
        <dbReference type="SAM" id="MobiDB-lite"/>
    </source>
</evidence>
<gene>
    <name evidence="4" type="ordered locus">Clocl_1446</name>
</gene>
<evidence type="ECO:0000313" key="5">
    <source>
        <dbReference type="Proteomes" id="UP000005435"/>
    </source>
</evidence>
<evidence type="ECO:0000313" key="4">
    <source>
        <dbReference type="EMBL" id="AEV68096.1"/>
    </source>
</evidence>
<feature type="transmembrane region" description="Helical" evidence="2">
    <location>
        <begin position="40"/>
        <end position="56"/>
    </location>
</feature>
<dbReference type="GO" id="GO:0006508">
    <property type="term" value="P:proteolysis"/>
    <property type="evidence" value="ECO:0007669"/>
    <property type="project" value="UniProtKB-KW"/>
</dbReference>
<feature type="transmembrane region" description="Helical" evidence="2">
    <location>
        <begin position="135"/>
        <end position="156"/>
    </location>
</feature>
<accession>G8M1C0</accession>
<dbReference type="SMART" id="SM00460">
    <property type="entry name" value="TGc"/>
    <property type="match status" value="1"/>
</dbReference>
<dbReference type="PANTHER" id="PTHR42736:SF1">
    <property type="entry name" value="PROTEIN-GLUTAMINE GAMMA-GLUTAMYLTRANSFERASE"/>
    <property type="match status" value="1"/>
</dbReference>
<feature type="transmembrane region" description="Helical" evidence="2">
    <location>
        <begin position="108"/>
        <end position="128"/>
    </location>
</feature>
<protein>
    <submittedName>
        <fullName evidence="4">Transglutaminase-like enzyme, predicted cysteine protease</fullName>
    </submittedName>
</protein>
<feature type="region of interest" description="Disordered" evidence="1">
    <location>
        <begin position="697"/>
        <end position="730"/>
    </location>
</feature>
<feature type="transmembrane region" description="Helical" evidence="2">
    <location>
        <begin position="192"/>
        <end position="215"/>
    </location>
</feature>
<dbReference type="Gene3D" id="3.10.620.30">
    <property type="match status" value="1"/>
</dbReference>
<feature type="transmembrane region" description="Helical" evidence="2">
    <location>
        <begin position="162"/>
        <end position="180"/>
    </location>
</feature>
<evidence type="ECO:0000256" key="2">
    <source>
        <dbReference type="SAM" id="Phobius"/>
    </source>
</evidence>
<dbReference type="OrthoDB" id="9804872at2"/>
<keyword evidence="2" id="KW-0472">Membrane</keyword>
<dbReference type="EMBL" id="CP003065">
    <property type="protein sequence ID" value="AEV68096.1"/>
    <property type="molecule type" value="Genomic_DNA"/>
</dbReference>
<dbReference type="STRING" id="720554.Clocl_1446"/>
<proteinExistence type="predicted"/>
<dbReference type="HOGENOM" id="CLU_020115_0_0_9"/>
<dbReference type="GO" id="GO:0008233">
    <property type="term" value="F:peptidase activity"/>
    <property type="evidence" value="ECO:0007669"/>
    <property type="project" value="UniProtKB-KW"/>
</dbReference>
<dbReference type="SUPFAM" id="SSF54001">
    <property type="entry name" value="Cysteine proteinases"/>
    <property type="match status" value="1"/>
</dbReference>